<dbReference type="PANTHER" id="PTHR43791">
    <property type="entry name" value="PERMEASE-RELATED"/>
    <property type="match status" value="1"/>
</dbReference>
<dbReference type="EMBL" id="JAIFTL010000056">
    <property type="protein sequence ID" value="KAG9324801.1"/>
    <property type="molecule type" value="Genomic_DNA"/>
</dbReference>
<organism evidence="9 10">
    <name type="scientific">Mortierella alpina</name>
    <name type="common">Oleaginous fungus</name>
    <name type="synonym">Mortierella renispora</name>
    <dbReference type="NCBI Taxonomy" id="64518"/>
    <lineage>
        <taxon>Eukaryota</taxon>
        <taxon>Fungi</taxon>
        <taxon>Fungi incertae sedis</taxon>
        <taxon>Mucoromycota</taxon>
        <taxon>Mortierellomycotina</taxon>
        <taxon>Mortierellomycetes</taxon>
        <taxon>Mortierellales</taxon>
        <taxon>Mortierellaceae</taxon>
        <taxon>Mortierella</taxon>
    </lineage>
</organism>
<evidence type="ECO:0000313" key="9">
    <source>
        <dbReference type="EMBL" id="KAG9324801.1"/>
    </source>
</evidence>
<evidence type="ECO:0000256" key="1">
    <source>
        <dbReference type="ARBA" id="ARBA00004141"/>
    </source>
</evidence>
<comment type="subcellular location">
    <subcellularLocation>
        <location evidence="1">Membrane</location>
        <topology evidence="1">Multi-pass membrane protein</topology>
    </subcellularLocation>
</comment>
<dbReference type="Pfam" id="PF07690">
    <property type="entry name" value="MFS_1"/>
    <property type="match status" value="1"/>
</dbReference>
<feature type="compositionally biased region" description="Acidic residues" evidence="6">
    <location>
        <begin position="1"/>
        <end position="18"/>
    </location>
</feature>
<comment type="caution">
    <text evidence="9">The sequence shown here is derived from an EMBL/GenBank/DDBJ whole genome shotgun (WGS) entry which is preliminary data.</text>
</comment>
<reference evidence="9" key="1">
    <citation type="submission" date="2021-07" db="EMBL/GenBank/DDBJ databases">
        <title>Draft genome of Mortierella alpina, strain LL118, isolated from an aspen leaf litter sample.</title>
        <authorList>
            <person name="Yang S."/>
            <person name="Vinatzer B.A."/>
        </authorList>
    </citation>
    <scope>NUCLEOTIDE SEQUENCE</scope>
    <source>
        <strain evidence="9">LL118</strain>
    </source>
</reference>
<evidence type="ECO:0000256" key="3">
    <source>
        <dbReference type="ARBA" id="ARBA00022692"/>
    </source>
</evidence>
<proteinExistence type="predicted"/>
<dbReference type="SUPFAM" id="SSF103473">
    <property type="entry name" value="MFS general substrate transporter"/>
    <property type="match status" value="1"/>
</dbReference>
<evidence type="ECO:0000256" key="4">
    <source>
        <dbReference type="ARBA" id="ARBA00022989"/>
    </source>
</evidence>
<dbReference type="AlphaFoldDB" id="A0A9P8CZU4"/>
<protein>
    <recommendedName>
        <fullName evidence="8">Major facilitator superfamily (MFS) profile domain-containing protein</fullName>
    </recommendedName>
</protein>
<name>A0A9P8CZU4_MORAP</name>
<feature type="transmembrane region" description="Helical" evidence="7">
    <location>
        <begin position="280"/>
        <end position="301"/>
    </location>
</feature>
<sequence>MKSESDTTDTSETNEDAPADMARKRRPSAHGTELDGFDPNSEEVRRVRWKIDKRLIPMLSLLYFCSYLDRINFGNAKIAGLETDLNLNSGLYNMAGSIFYIGYILGDIPANLALKRVGPKIWLTLVMFIWGGVSMCMAAVTNGAGLLATRFFLGLTESWFAPTPVFVGYQVVSMAKAVIFFSMATVAGAFGGLLNYGISNLQGAGGLHAWQWTFVLEGLFTVACCVIVYLILPDFPETSTFLSPTEKHLNIKRLKFDAGPATSTAFSWPQFWAAFKDWKVYMIMFNSFLHSVAFTAIGLFLPSITRGFGYE</sequence>
<evidence type="ECO:0000256" key="7">
    <source>
        <dbReference type="SAM" id="Phobius"/>
    </source>
</evidence>
<feature type="domain" description="Major facilitator superfamily (MFS) profile" evidence="8">
    <location>
        <begin position="55"/>
        <end position="311"/>
    </location>
</feature>
<evidence type="ECO:0000256" key="2">
    <source>
        <dbReference type="ARBA" id="ARBA00022448"/>
    </source>
</evidence>
<keyword evidence="4 7" id="KW-1133">Transmembrane helix</keyword>
<dbReference type="PANTHER" id="PTHR43791:SF36">
    <property type="entry name" value="TRANSPORTER, PUTATIVE (AFU_ORTHOLOGUE AFUA_6G08340)-RELATED"/>
    <property type="match status" value="1"/>
</dbReference>
<feature type="transmembrane region" description="Helical" evidence="7">
    <location>
        <begin position="210"/>
        <end position="232"/>
    </location>
</feature>
<feature type="transmembrane region" description="Helical" evidence="7">
    <location>
        <begin position="121"/>
        <end position="153"/>
    </location>
</feature>
<dbReference type="InterPro" id="IPR011701">
    <property type="entry name" value="MFS"/>
</dbReference>
<feature type="transmembrane region" description="Helical" evidence="7">
    <location>
        <begin position="173"/>
        <end position="198"/>
    </location>
</feature>
<evidence type="ECO:0000256" key="5">
    <source>
        <dbReference type="ARBA" id="ARBA00023136"/>
    </source>
</evidence>
<dbReference type="Proteomes" id="UP000717515">
    <property type="component" value="Unassembled WGS sequence"/>
</dbReference>
<dbReference type="Gene3D" id="1.20.1250.20">
    <property type="entry name" value="MFS general substrate transporter like domains"/>
    <property type="match status" value="1"/>
</dbReference>
<keyword evidence="5 7" id="KW-0472">Membrane</keyword>
<evidence type="ECO:0000256" key="6">
    <source>
        <dbReference type="SAM" id="MobiDB-lite"/>
    </source>
</evidence>
<gene>
    <name evidence="9" type="ORF">KVV02_004674</name>
</gene>
<dbReference type="GO" id="GO:0016020">
    <property type="term" value="C:membrane"/>
    <property type="evidence" value="ECO:0007669"/>
    <property type="project" value="UniProtKB-SubCell"/>
</dbReference>
<feature type="region of interest" description="Disordered" evidence="6">
    <location>
        <begin position="1"/>
        <end position="37"/>
    </location>
</feature>
<dbReference type="PROSITE" id="PS50850">
    <property type="entry name" value="MFS"/>
    <property type="match status" value="1"/>
</dbReference>
<keyword evidence="3 7" id="KW-0812">Transmembrane</keyword>
<accession>A0A9P8CZU4</accession>
<dbReference type="InterPro" id="IPR020846">
    <property type="entry name" value="MFS_dom"/>
</dbReference>
<evidence type="ECO:0000259" key="8">
    <source>
        <dbReference type="PROSITE" id="PS50850"/>
    </source>
</evidence>
<dbReference type="GO" id="GO:0022857">
    <property type="term" value="F:transmembrane transporter activity"/>
    <property type="evidence" value="ECO:0007669"/>
    <property type="project" value="InterPro"/>
</dbReference>
<dbReference type="FunFam" id="1.20.1250.20:FF:000018">
    <property type="entry name" value="MFS transporter permease"/>
    <property type="match status" value="1"/>
</dbReference>
<feature type="transmembrane region" description="Helical" evidence="7">
    <location>
        <begin position="91"/>
        <end position="114"/>
    </location>
</feature>
<evidence type="ECO:0000313" key="10">
    <source>
        <dbReference type="Proteomes" id="UP000717515"/>
    </source>
</evidence>
<feature type="transmembrane region" description="Helical" evidence="7">
    <location>
        <begin position="55"/>
        <end position="71"/>
    </location>
</feature>
<keyword evidence="2" id="KW-0813">Transport</keyword>
<dbReference type="InterPro" id="IPR036259">
    <property type="entry name" value="MFS_trans_sf"/>
</dbReference>